<evidence type="ECO:0000259" key="1">
    <source>
        <dbReference type="Pfam" id="PF14535"/>
    </source>
</evidence>
<dbReference type="Proteomes" id="UP001558534">
    <property type="component" value="Unassembled WGS sequence"/>
</dbReference>
<reference evidence="2 3" key="1">
    <citation type="submission" date="2024-07" db="EMBL/GenBank/DDBJ databases">
        <title>Characterization of a bacterium isolated from hydrolysated instant sea cucumber by whole-genome sequencing and metabolomics.</title>
        <authorList>
            <person name="Luo X."/>
            <person name="Zhang Z."/>
            <person name="Zheng Z."/>
            <person name="Zhang W."/>
            <person name="Ming T."/>
            <person name="Jiao L."/>
            <person name="Su X."/>
            <person name="Kong F."/>
            <person name="Xu J."/>
        </authorList>
    </citation>
    <scope>NUCLEOTIDE SEQUENCE [LARGE SCALE GENOMIC DNA]</scope>
    <source>
        <strain evidence="2 3">XL-2024</strain>
    </source>
</reference>
<dbReference type="GO" id="GO:0016874">
    <property type="term" value="F:ligase activity"/>
    <property type="evidence" value="ECO:0007669"/>
    <property type="project" value="UniProtKB-KW"/>
</dbReference>
<name>A0ABV3VXA7_9BACI</name>
<dbReference type="InterPro" id="IPR028154">
    <property type="entry name" value="AMP-dep_Lig_C"/>
</dbReference>
<sequence>MNSVNYKKYWNEERETLNPEVRNKLILKRIKDQLEYVYNNLPFYRKHYDNHNFKPSDVKTLEDFTTKVPVITKKMLVEDQKNNPIFGSYAGQFKPEEIARIQGSSGTSGTPTFYQVSKDDWERAAEMHAMALWSTGLRPTDTIQFGFAFSMFFGGWGILQGAEKLGATIFPLGATESDKHLDLIERLQPSTFVGTISYCMHLLDKARSRGIDLSQSSVKRIIAAGETGASLPNTRKIVTKGWGASLFDTGSTSEMYPFMTNTSCEAQEGVHLYQDEVFTEIVNSEDPHSSMPMGEKGAVVYTHLWRNSQPMIRFWSGDESYMTDEPCSCGRTYPRLPQGVLGRIDDMLIIRGVNIYPSAIENAVRSLDWSGAEYQIILDEKGSLDEMTINIEYQNQYKNDNLQSFEGEAAKLFKNKFGVRVGVNLVEQGIIPETVFKARRVVDNRSKKS</sequence>
<evidence type="ECO:0000313" key="2">
    <source>
        <dbReference type="EMBL" id="MEX3745540.1"/>
    </source>
</evidence>
<organism evidence="2 3">
    <name type="scientific">Lysinibacillus xylanilyticus</name>
    <dbReference type="NCBI Taxonomy" id="582475"/>
    <lineage>
        <taxon>Bacteria</taxon>
        <taxon>Bacillati</taxon>
        <taxon>Bacillota</taxon>
        <taxon>Bacilli</taxon>
        <taxon>Bacillales</taxon>
        <taxon>Bacillaceae</taxon>
        <taxon>Lysinibacillus</taxon>
    </lineage>
</organism>
<dbReference type="EMBL" id="JBFRHK010000005">
    <property type="protein sequence ID" value="MEX3745540.1"/>
    <property type="molecule type" value="Genomic_DNA"/>
</dbReference>
<keyword evidence="2" id="KW-0436">Ligase</keyword>
<dbReference type="PANTHER" id="PTHR43845">
    <property type="entry name" value="BLR5969 PROTEIN"/>
    <property type="match status" value="1"/>
</dbReference>
<accession>A0ABV3VXA7</accession>
<gene>
    <name evidence="2" type="ORF">AB1300_10370</name>
</gene>
<dbReference type="PANTHER" id="PTHR43845:SF1">
    <property type="entry name" value="BLR5969 PROTEIN"/>
    <property type="match status" value="1"/>
</dbReference>
<proteinExistence type="predicted"/>
<dbReference type="SUPFAM" id="SSF56801">
    <property type="entry name" value="Acetyl-CoA synthetase-like"/>
    <property type="match status" value="1"/>
</dbReference>
<feature type="domain" description="AMP-dependent ligase C-terminal" evidence="1">
    <location>
        <begin position="352"/>
        <end position="445"/>
    </location>
</feature>
<dbReference type="RefSeq" id="WP_368636415.1">
    <property type="nucleotide sequence ID" value="NZ_JBFRHK010000005.1"/>
</dbReference>
<keyword evidence="3" id="KW-1185">Reference proteome</keyword>
<dbReference type="InterPro" id="IPR045851">
    <property type="entry name" value="AMP-bd_C_sf"/>
</dbReference>
<dbReference type="Gene3D" id="3.40.50.12780">
    <property type="entry name" value="N-terminal domain of ligase-like"/>
    <property type="match status" value="1"/>
</dbReference>
<dbReference type="Gene3D" id="3.30.300.30">
    <property type="match status" value="1"/>
</dbReference>
<comment type="caution">
    <text evidence="2">The sequence shown here is derived from an EMBL/GenBank/DDBJ whole genome shotgun (WGS) entry which is preliminary data.</text>
</comment>
<dbReference type="Pfam" id="PF14535">
    <property type="entry name" value="AMP-binding_C_2"/>
    <property type="match status" value="1"/>
</dbReference>
<dbReference type="InterPro" id="IPR042099">
    <property type="entry name" value="ANL_N_sf"/>
</dbReference>
<evidence type="ECO:0000313" key="3">
    <source>
        <dbReference type="Proteomes" id="UP001558534"/>
    </source>
</evidence>
<protein>
    <submittedName>
        <fullName evidence="2">Phenylacetate--CoA ligase family protein</fullName>
    </submittedName>
</protein>